<feature type="region of interest" description="Disordered" evidence="1">
    <location>
        <begin position="121"/>
        <end position="186"/>
    </location>
</feature>
<comment type="caution">
    <text evidence="2">The sequence shown here is derived from an EMBL/GenBank/DDBJ whole genome shotgun (WGS) entry which is preliminary data.</text>
</comment>
<proteinExistence type="predicted"/>
<sequence>MKGKVIKAFPFAFDGISIQHLPVNTDFPPVGYAVSQRTFDGMVDAGFVERGAADELPAEEALNREIIAAFDRQLSAASDQDLKDIIARSGQPYSGNLVHAHLVLAAKRQMLAEMQGVEPVFGIDPTSGVTEQPLSKPGEATPPSAAAAVQEQLDQQDAGKTTGENKATNQFGDPLPGAAPRPTVDLDGLKKDELEKLAAERGVDISAAKTKPEILAALKAAQA</sequence>
<evidence type="ECO:0000256" key="1">
    <source>
        <dbReference type="SAM" id="MobiDB-lite"/>
    </source>
</evidence>
<dbReference type="Proteomes" id="UP000539538">
    <property type="component" value="Unassembled WGS sequence"/>
</dbReference>
<evidence type="ECO:0000313" key="3">
    <source>
        <dbReference type="Proteomes" id="UP000539538"/>
    </source>
</evidence>
<dbReference type="RefSeq" id="WP_183264403.1">
    <property type="nucleotide sequence ID" value="NZ_BAAAVZ010000026.1"/>
</dbReference>
<reference evidence="2 3" key="1">
    <citation type="submission" date="2020-08" db="EMBL/GenBank/DDBJ databases">
        <title>Genomic Encyclopedia of Type Strains, Phase IV (KMG-IV): sequencing the most valuable type-strain genomes for metagenomic binning, comparative biology and taxonomic classification.</title>
        <authorList>
            <person name="Goeker M."/>
        </authorList>
    </citation>
    <scope>NUCLEOTIDE SEQUENCE [LARGE SCALE GENOMIC DNA]</scope>
    <source>
        <strain evidence="2 3">DSM 7050</strain>
    </source>
</reference>
<gene>
    <name evidence="2" type="ORF">GGQ99_004789</name>
</gene>
<keyword evidence="3" id="KW-1185">Reference proteome</keyword>
<name>A0ABR6L8D7_9HYPH</name>
<dbReference type="EMBL" id="JACHOT010000009">
    <property type="protein sequence ID" value="MBB4653005.1"/>
    <property type="molecule type" value="Genomic_DNA"/>
</dbReference>
<feature type="compositionally biased region" description="Polar residues" evidence="1">
    <location>
        <begin position="152"/>
        <end position="171"/>
    </location>
</feature>
<evidence type="ECO:0000313" key="2">
    <source>
        <dbReference type="EMBL" id="MBB4653005.1"/>
    </source>
</evidence>
<organism evidence="2 3">
    <name type="scientific">Aminobacter niigataensis</name>
    <dbReference type="NCBI Taxonomy" id="83265"/>
    <lineage>
        <taxon>Bacteria</taxon>
        <taxon>Pseudomonadati</taxon>
        <taxon>Pseudomonadota</taxon>
        <taxon>Alphaproteobacteria</taxon>
        <taxon>Hyphomicrobiales</taxon>
        <taxon>Phyllobacteriaceae</taxon>
        <taxon>Aminobacter</taxon>
    </lineage>
</organism>
<protein>
    <recommendedName>
        <fullName evidence="4">Rho termination factor, N-terminal domain</fullName>
    </recommendedName>
</protein>
<evidence type="ECO:0008006" key="4">
    <source>
        <dbReference type="Google" id="ProtNLM"/>
    </source>
</evidence>
<accession>A0ABR6L8D7</accession>